<sequence>MMEKMQAFCGFTPTSELDDVQKAFLVSAGTPAHQLAVDEFVRVHVDGAQPLHARDVERTLSGIGEEGLVTRALGVDYLLLGDVRVSIKDDLAGLDAEMIAQLKQRMMAMGYA</sequence>
<organism evidence="1 2">
    <name type="scientific">Cymbomonas tetramitiformis</name>
    <dbReference type="NCBI Taxonomy" id="36881"/>
    <lineage>
        <taxon>Eukaryota</taxon>
        <taxon>Viridiplantae</taxon>
        <taxon>Chlorophyta</taxon>
        <taxon>Pyramimonadophyceae</taxon>
        <taxon>Pyramimonadales</taxon>
        <taxon>Pyramimonadaceae</taxon>
        <taxon>Cymbomonas</taxon>
    </lineage>
</organism>
<dbReference type="Proteomes" id="UP001190700">
    <property type="component" value="Unassembled WGS sequence"/>
</dbReference>
<dbReference type="AlphaFoldDB" id="A0AAE0G4D0"/>
<evidence type="ECO:0000313" key="2">
    <source>
        <dbReference type="Proteomes" id="UP001190700"/>
    </source>
</evidence>
<comment type="caution">
    <text evidence="1">The sequence shown here is derived from an EMBL/GenBank/DDBJ whole genome shotgun (WGS) entry which is preliminary data.</text>
</comment>
<dbReference type="EMBL" id="LGRX02009880">
    <property type="protein sequence ID" value="KAK3271273.1"/>
    <property type="molecule type" value="Genomic_DNA"/>
</dbReference>
<gene>
    <name evidence="1" type="ORF">CYMTET_20370</name>
</gene>
<protein>
    <submittedName>
        <fullName evidence="1">Uncharacterized protein</fullName>
    </submittedName>
</protein>
<proteinExistence type="predicted"/>
<accession>A0AAE0G4D0</accession>
<reference evidence="1 2" key="1">
    <citation type="journal article" date="2015" name="Genome Biol. Evol.">
        <title>Comparative Genomics of a Bacterivorous Green Alga Reveals Evolutionary Causalities and Consequences of Phago-Mixotrophic Mode of Nutrition.</title>
        <authorList>
            <person name="Burns J.A."/>
            <person name="Paasch A."/>
            <person name="Narechania A."/>
            <person name="Kim E."/>
        </authorList>
    </citation>
    <scope>NUCLEOTIDE SEQUENCE [LARGE SCALE GENOMIC DNA]</scope>
    <source>
        <strain evidence="1 2">PLY_AMNH</strain>
    </source>
</reference>
<name>A0AAE0G4D0_9CHLO</name>
<evidence type="ECO:0000313" key="1">
    <source>
        <dbReference type="EMBL" id="KAK3271273.1"/>
    </source>
</evidence>
<keyword evidence="2" id="KW-1185">Reference proteome</keyword>